<protein>
    <submittedName>
        <fullName evidence="3">Uncharacterized protein</fullName>
    </submittedName>
</protein>
<dbReference type="RefSeq" id="WP_074548326.1">
    <property type="nucleotide sequence ID" value="NZ_BPTR01000001.1"/>
</dbReference>
<evidence type="ECO:0000313" key="4">
    <source>
        <dbReference type="Proteomes" id="UP000887043"/>
    </source>
</evidence>
<feature type="signal peptide" evidence="2">
    <location>
        <begin position="1"/>
        <end position="22"/>
    </location>
</feature>
<sequence>MKFIKYTLLVALYVISAFCANAKNKQTTLYMYGVAASFNDSTIYFTDVQQVDSAWIETSNNFLISRDNYSYQLRDFLANHGEPNRTCIVSFATTAKKAQKKYQKTLNKYLNAKKENFDVRYLKREDFAFKSIAPYEAEEQNAETKKEKKIKKKKENTRKRPTLGAKPQEGMPNQPPMGGDMM</sequence>
<feature type="chain" id="PRO_5041281846" evidence="2">
    <location>
        <begin position="23"/>
        <end position="182"/>
    </location>
</feature>
<accession>A0AA37HWV8</accession>
<dbReference type="AlphaFoldDB" id="A0AA37HWV8"/>
<feature type="compositionally biased region" description="Basic residues" evidence="1">
    <location>
        <begin position="147"/>
        <end position="161"/>
    </location>
</feature>
<dbReference type="EMBL" id="BPTR01000001">
    <property type="protein sequence ID" value="GJG27184.1"/>
    <property type="molecule type" value="Genomic_DNA"/>
</dbReference>
<dbReference type="GeneID" id="72479765"/>
<evidence type="ECO:0000256" key="1">
    <source>
        <dbReference type="SAM" id="MobiDB-lite"/>
    </source>
</evidence>
<name>A0AA37HWV8_SEGBR</name>
<comment type="caution">
    <text evidence="3">The sequence shown here is derived from an EMBL/GenBank/DDBJ whole genome shotgun (WGS) entry which is preliminary data.</text>
</comment>
<proteinExistence type="predicted"/>
<gene>
    <name evidence="3" type="ORF">PRRU23_08840</name>
</gene>
<reference evidence="3" key="1">
    <citation type="submission" date="2021-08" db="EMBL/GenBank/DDBJ databases">
        <title>Prevotella lacticifex sp. nov., isolated from rumen of cow.</title>
        <authorList>
            <person name="Shinkai T."/>
            <person name="Ikeyama N."/>
            <person name="Kumagai M."/>
            <person name="Ohmori H."/>
            <person name="Sakamoto M."/>
            <person name="Ohkuma M."/>
            <person name="Mitsumori M."/>
        </authorList>
    </citation>
    <scope>NUCLEOTIDE SEQUENCE</scope>
    <source>
        <strain evidence="3">DSM 11371</strain>
    </source>
</reference>
<keyword evidence="2" id="KW-0732">Signal</keyword>
<organism evidence="3 4">
    <name type="scientific">Segatella bryantii</name>
    <name type="common">Prevotella bryantii</name>
    <dbReference type="NCBI Taxonomy" id="77095"/>
    <lineage>
        <taxon>Bacteria</taxon>
        <taxon>Pseudomonadati</taxon>
        <taxon>Bacteroidota</taxon>
        <taxon>Bacteroidia</taxon>
        <taxon>Bacteroidales</taxon>
        <taxon>Prevotellaceae</taxon>
        <taxon>Segatella</taxon>
    </lineage>
</organism>
<dbReference type="Proteomes" id="UP000887043">
    <property type="component" value="Unassembled WGS sequence"/>
</dbReference>
<feature type="region of interest" description="Disordered" evidence="1">
    <location>
        <begin position="137"/>
        <end position="182"/>
    </location>
</feature>
<evidence type="ECO:0000256" key="2">
    <source>
        <dbReference type="SAM" id="SignalP"/>
    </source>
</evidence>
<evidence type="ECO:0000313" key="3">
    <source>
        <dbReference type="EMBL" id="GJG27184.1"/>
    </source>
</evidence>